<accession>A0A1I0X7Z4</accession>
<dbReference type="InterPro" id="IPR001434">
    <property type="entry name" value="OmcB-like_DUF11"/>
</dbReference>
<reference evidence="3 4" key="1">
    <citation type="submission" date="2016-10" db="EMBL/GenBank/DDBJ databases">
        <authorList>
            <person name="de Groot N.N."/>
        </authorList>
    </citation>
    <scope>NUCLEOTIDE SEQUENCE [LARGE SCALE GENOMIC DNA]</scope>
    <source>
        <strain evidence="3 4">DSM 12271</strain>
    </source>
</reference>
<dbReference type="PANTHER" id="PTHR34819">
    <property type="entry name" value="LARGE CYSTEINE-RICH PERIPLASMIC PROTEIN OMCB"/>
    <property type="match status" value="1"/>
</dbReference>
<dbReference type="Pfam" id="PF12673">
    <property type="entry name" value="SipL"/>
    <property type="match status" value="1"/>
</dbReference>
<dbReference type="Pfam" id="PF01345">
    <property type="entry name" value="DUF11"/>
    <property type="match status" value="1"/>
</dbReference>
<protein>
    <submittedName>
        <fullName evidence="3">Conserved repeat domain-containing protein</fullName>
    </submittedName>
</protein>
<dbReference type="OrthoDB" id="1904464at2"/>
<feature type="domain" description="SipL SPOCS" evidence="2">
    <location>
        <begin position="188"/>
        <end position="286"/>
    </location>
</feature>
<dbReference type="NCBIfam" id="TIGR01451">
    <property type="entry name" value="B_ant_repeat"/>
    <property type="match status" value="1"/>
</dbReference>
<keyword evidence="4" id="KW-1185">Reference proteome</keyword>
<organism evidence="3 4">
    <name type="scientific">Clostridium frigidicarnis</name>
    <dbReference type="NCBI Taxonomy" id="84698"/>
    <lineage>
        <taxon>Bacteria</taxon>
        <taxon>Bacillati</taxon>
        <taxon>Bacillota</taxon>
        <taxon>Clostridia</taxon>
        <taxon>Eubacteriales</taxon>
        <taxon>Clostridiaceae</taxon>
        <taxon>Clostridium</taxon>
    </lineage>
</organism>
<dbReference type="PANTHER" id="PTHR34819:SF3">
    <property type="entry name" value="CELL SURFACE PROTEIN"/>
    <property type="match status" value="1"/>
</dbReference>
<sequence>MRVINNCRIDFQYKLWSSGPVISNTIFSNNVSTELINKMLEVKKCVDKKVTSIFEVLTYRIFISNISDIDVTNVFFRDLIPEDTRFIRNTVFINETKKRCVDPSCGFNLGTIYSKDTIVISFKVVILQHSKRIITNSSNSIYDYIYNTEKPPMRVKIKSNHTKTLVKMNLFKQINIGNKFFVDSQFPQINNIKEVETKVNIVNTKIVSTPVASTNFHKELNLCKLIIIGKIKYFIEYKYLCNRIREGNKKLTYTRGFSCFLLVPNGIQYCKIKNIEHRIENISYNLLNNRCFFIDLEMLIKL</sequence>
<evidence type="ECO:0000259" key="2">
    <source>
        <dbReference type="Pfam" id="PF12673"/>
    </source>
</evidence>
<name>A0A1I0X7Z4_9CLOT</name>
<proteinExistence type="predicted"/>
<dbReference type="InterPro" id="IPR051172">
    <property type="entry name" value="Chlamydia_OmcB"/>
</dbReference>
<dbReference type="EMBL" id="FOKI01000007">
    <property type="protein sequence ID" value="SFA96817.1"/>
    <property type="molecule type" value="Genomic_DNA"/>
</dbReference>
<evidence type="ECO:0000259" key="1">
    <source>
        <dbReference type="Pfam" id="PF01345"/>
    </source>
</evidence>
<dbReference type="AlphaFoldDB" id="A0A1I0X7Z4"/>
<feature type="domain" description="DUF11" evidence="1">
    <location>
        <begin position="40"/>
        <end position="137"/>
    </location>
</feature>
<dbReference type="RefSeq" id="WP_090039833.1">
    <property type="nucleotide sequence ID" value="NZ_FOKI01000007.1"/>
</dbReference>
<dbReference type="InterPro" id="IPR047589">
    <property type="entry name" value="DUF11_rpt"/>
</dbReference>
<evidence type="ECO:0000313" key="3">
    <source>
        <dbReference type="EMBL" id="SFA96817.1"/>
    </source>
</evidence>
<evidence type="ECO:0000313" key="4">
    <source>
        <dbReference type="Proteomes" id="UP000198619"/>
    </source>
</evidence>
<dbReference type="InterPro" id="IPR024300">
    <property type="entry name" value="SipL_SPOCS_dom"/>
</dbReference>
<dbReference type="Proteomes" id="UP000198619">
    <property type="component" value="Unassembled WGS sequence"/>
</dbReference>
<gene>
    <name evidence="3" type="ORF">SAMN04488528_1007124</name>
</gene>